<proteinExistence type="predicted"/>
<dbReference type="ExpressionAtlas" id="M1D4J5">
    <property type="expression patterns" value="baseline"/>
</dbReference>
<protein>
    <submittedName>
        <fullName evidence="1">60S ribosomal protein L22-3</fullName>
    </submittedName>
</protein>
<name>M1D4J5_SOLTU</name>
<keyword evidence="2" id="KW-1185">Reference proteome</keyword>
<evidence type="ECO:0000313" key="2">
    <source>
        <dbReference type="Proteomes" id="UP000011115"/>
    </source>
</evidence>
<dbReference type="HOGENOM" id="CLU_2709703_0_0_1"/>
<dbReference type="Gramene" id="PGSC0003DMT400081308">
    <property type="protein sequence ID" value="PGSC0003DMT400081308"/>
    <property type="gene ID" value="PGSC0003DMG400031787"/>
</dbReference>
<evidence type="ECO:0000313" key="1">
    <source>
        <dbReference type="EnsemblPlants" id="PGSC0003DMT400081308"/>
    </source>
</evidence>
<dbReference type="AlphaFoldDB" id="M1D4J5"/>
<reference evidence="2" key="1">
    <citation type="journal article" date="2011" name="Nature">
        <title>Genome sequence and analysis of the tuber crop potato.</title>
        <authorList>
            <consortium name="The Potato Genome Sequencing Consortium"/>
        </authorList>
    </citation>
    <scope>NUCLEOTIDE SEQUENCE [LARGE SCALE GENOMIC DNA]</scope>
    <source>
        <strain evidence="2">cv. DM1-3 516 R44</strain>
    </source>
</reference>
<organism evidence="1 2">
    <name type="scientific">Solanum tuberosum</name>
    <name type="common">Potato</name>
    <dbReference type="NCBI Taxonomy" id="4113"/>
    <lineage>
        <taxon>Eukaryota</taxon>
        <taxon>Viridiplantae</taxon>
        <taxon>Streptophyta</taxon>
        <taxon>Embryophyta</taxon>
        <taxon>Tracheophyta</taxon>
        <taxon>Spermatophyta</taxon>
        <taxon>Magnoliopsida</taxon>
        <taxon>eudicotyledons</taxon>
        <taxon>Gunneridae</taxon>
        <taxon>Pentapetalae</taxon>
        <taxon>asterids</taxon>
        <taxon>lamiids</taxon>
        <taxon>Solanales</taxon>
        <taxon>Solanaceae</taxon>
        <taxon>Solanoideae</taxon>
        <taxon>Solaneae</taxon>
        <taxon>Solanum</taxon>
    </lineage>
</organism>
<reference evidence="1" key="2">
    <citation type="submission" date="2015-06" db="UniProtKB">
        <authorList>
            <consortium name="EnsemblPlants"/>
        </authorList>
    </citation>
    <scope>IDENTIFICATION</scope>
    <source>
        <strain evidence="1">DM1-3 516 R44</strain>
    </source>
</reference>
<sequence length="73" mass="8216">MSIYFGADYVCPINESSSCDVKLLLCILLLPLQNQKNSVKSSEIRHSRLVNNSLTYNLYFYFSGISSTLSKST</sequence>
<dbReference type="OrthoDB" id="1299775at2759"/>
<gene>
    <name evidence="1" type="primary">LOC102600412</name>
</gene>
<accession>M1D4J5</accession>
<dbReference type="EnsemblPlants" id="PGSC0003DMT400081308">
    <property type="protein sequence ID" value="PGSC0003DMT400081308"/>
    <property type="gene ID" value="PGSC0003DMG400031787"/>
</dbReference>
<dbReference type="Proteomes" id="UP000011115">
    <property type="component" value="Unassembled WGS sequence"/>
</dbReference>